<evidence type="ECO:0000313" key="3">
    <source>
        <dbReference type="Proteomes" id="UP001241603"/>
    </source>
</evidence>
<accession>A0ABU0H047</accession>
<sequence>MSIKISVSGIYRAIVDWAERPTTDYANENQNALWRMSAHELADLPIGPEPDDAPAAFEAERRDRCA</sequence>
<gene>
    <name evidence="2" type="ORF">QO014_000054</name>
</gene>
<comment type="caution">
    <text evidence="2">The sequence shown here is derived from an EMBL/GenBank/DDBJ whole genome shotgun (WGS) entry which is preliminary data.</text>
</comment>
<dbReference type="RefSeq" id="WP_266346657.1">
    <property type="nucleotide sequence ID" value="NZ_JAPKNG010000001.1"/>
</dbReference>
<feature type="region of interest" description="Disordered" evidence="1">
    <location>
        <begin position="44"/>
        <end position="66"/>
    </location>
</feature>
<reference evidence="2 3" key="1">
    <citation type="submission" date="2023-07" db="EMBL/GenBank/DDBJ databases">
        <title>Genomic Encyclopedia of Type Strains, Phase IV (KMG-IV): sequencing the most valuable type-strain genomes for metagenomic binning, comparative biology and taxonomic classification.</title>
        <authorList>
            <person name="Goeker M."/>
        </authorList>
    </citation>
    <scope>NUCLEOTIDE SEQUENCE [LARGE SCALE GENOMIC DNA]</scope>
    <source>
        <strain evidence="2 3">B6-8</strain>
    </source>
</reference>
<dbReference type="EMBL" id="JAUSVO010000001">
    <property type="protein sequence ID" value="MDQ0435684.1"/>
    <property type="molecule type" value="Genomic_DNA"/>
</dbReference>
<keyword evidence="3" id="KW-1185">Reference proteome</keyword>
<name>A0ABU0H047_9HYPH</name>
<proteinExistence type="predicted"/>
<organism evidence="2 3">
    <name type="scientific">Kaistia dalseonensis</name>
    <dbReference type="NCBI Taxonomy" id="410840"/>
    <lineage>
        <taxon>Bacteria</taxon>
        <taxon>Pseudomonadati</taxon>
        <taxon>Pseudomonadota</taxon>
        <taxon>Alphaproteobacteria</taxon>
        <taxon>Hyphomicrobiales</taxon>
        <taxon>Kaistiaceae</taxon>
        <taxon>Kaistia</taxon>
    </lineage>
</organism>
<dbReference type="Proteomes" id="UP001241603">
    <property type="component" value="Unassembled WGS sequence"/>
</dbReference>
<evidence type="ECO:0000313" key="2">
    <source>
        <dbReference type="EMBL" id="MDQ0435684.1"/>
    </source>
</evidence>
<protein>
    <submittedName>
        <fullName evidence="2">Uncharacterized protein YjiS (DUF1127 family)</fullName>
    </submittedName>
</protein>
<evidence type="ECO:0000256" key="1">
    <source>
        <dbReference type="SAM" id="MobiDB-lite"/>
    </source>
</evidence>